<dbReference type="Proteomes" id="UP000033860">
    <property type="component" value="Unassembled WGS sequence"/>
</dbReference>
<accession>A0A0G1U4N0</accession>
<evidence type="ECO:0000256" key="1">
    <source>
        <dbReference type="SAM" id="Phobius"/>
    </source>
</evidence>
<gene>
    <name evidence="2" type="ORF">UX85_C0004G0195</name>
</gene>
<comment type="caution">
    <text evidence="2">The sequence shown here is derived from an EMBL/GenBank/DDBJ whole genome shotgun (WGS) entry which is preliminary data.</text>
</comment>
<keyword evidence="1" id="KW-1133">Transmembrane helix</keyword>
<keyword evidence="1" id="KW-0812">Transmembrane</keyword>
<protein>
    <submittedName>
        <fullName evidence="2">Uncharacterized protein</fullName>
    </submittedName>
</protein>
<keyword evidence="1" id="KW-0472">Membrane</keyword>
<organism evidence="2 3">
    <name type="scientific">Candidatus Beckwithbacteria bacterium GW2011_GWB1_47_15</name>
    <dbReference type="NCBI Taxonomy" id="1618371"/>
    <lineage>
        <taxon>Bacteria</taxon>
        <taxon>Candidatus Beckwithiibacteriota</taxon>
    </lineage>
</organism>
<proteinExistence type="predicted"/>
<dbReference type="EMBL" id="LCNT01000004">
    <property type="protein sequence ID" value="KKU61273.1"/>
    <property type="molecule type" value="Genomic_DNA"/>
</dbReference>
<evidence type="ECO:0000313" key="3">
    <source>
        <dbReference type="Proteomes" id="UP000033860"/>
    </source>
</evidence>
<reference evidence="2 3" key="1">
    <citation type="journal article" date="2015" name="Nature">
        <title>rRNA introns, odd ribosomes, and small enigmatic genomes across a large radiation of phyla.</title>
        <authorList>
            <person name="Brown C.T."/>
            <person name="Hug L.A."/>
            <person name="Thomas B.C."/>
            <person name="Sharon I."/>
            <person name="Castelle C.J."/>
            <person name="Singh A."/>
            <person name="Wilkins M.J."/>
            <person name="Williams K.H."/>
            <person name="Banfield J.F."/>
        </authorList>
    </citation>
    <scope>NUCLEOTIDE SEQUENCE [LARGE SCALE GENOMIC DNA]</scope>
</reference>
<sequence>MKWGLSRINPIWWLAAAAVLVAAALVIRNWGEMSQAGRGEEIALAVPQQTLEGFYQDAAVKIEAAASKMKDLSSAAEVELALMRLRSDLWFNYGSLGGEVGAAWQNLDSRLGAIEAQASLGASQTVESLKFLLVSGAGF</sequence>
<dbReference type="AlphaFoldDB" id="A0A0G1U4N0"/>
<evidence type="ECO:0000313" key="2">
    <source>
        <dbReference type="EMBL" id="KKU61273.1"/>
    </source>
</evidence>
<name>A0A0G1U4N0_9BACT</name>
<feature type="transmembrane region" description="Helical" evidence="1">
    <location>
        <begin position="12"/>
        <end position="31"/>
    </location>
</feature>